<dbReference type="SUPFAM" id="SSF51905">
    <property type="entry name" value="FAD/NAD(P)-binding domain"/>
    <property type="match status" value="1"/>
</dbReference>
<gene>
    <name evidence="7" type="ORF">LCGC14_1772080</name>
</gene>
<feature type="domain" description="tRNA uridine 5-carboxymethylaminomethyl modification enzyme C-terminal subdomain" evidence="6">
    <location>
        <begin position="543"/>
        <end position="614"/>
    </location>
</feature>
<keyword evidence="3" id="KW-0963">Cytoplasm</keyword>
<dbReference type="InterPro" id="IPR002218">
    <property type="entry name" value="MnmG-rel"/>
</dbReference>
<comment type="similarity">
    <text evidence="2">Belongs to the MnmG family.</text>
</comment>
<dbReference type="SMART" id="SM01228">
    <property type="entry name" value="GIDA_assoc_3"/>
    <property type="match status" value="1"/>
</dbReference>
<evidence type="ECO:0000313" key="7">
    <source>
        <dbReference type="EMBL" id="KKM03670.1"/>
    </source>
</evidence>
<dbReference type="GO" id="GO:0050660">
    <property type="term" value="F:flavin adenine dinucleotide binding"/>
    <property type="evidence" value="ECO:0007669"/>
    <property type="project" value="InterPro"/>
</dbReference>
<dbReference type="EMBL" id="LAZR01016631">
    <property type="protein sequence ID" value="KKM03670.1"/>
    <property type="molecule type" value="Genomic_DNA"/>
</dbReference>
<dbReference type="Gene3D" id="1.10.10.1800">
    <property type="entry name" value="tRNA uridine 5-carboxymethylaminomethyl modification enzyme MnmG/GidA"/>
    <property type="match status" value="1"/>
</dbReference>
<dbReference type="Pfam" id="PF13932">
    <property type="entry name" value="SAM_GIDA_C"/>
    <property type="match status" value="1"/>
</dbReference>
<dbReference type="Pfam" id="PF01134">
    <property type="entry name" value="GIDA"/>
    <property type="match status" value="1"/>
</dbReference>
<dbReference type="PANTHER" id="PTHR11806:SF0">
    <property type="entry name" value="PROTEIN MTO1 HOMOLOG, MITOCHONDRIAL"/>
    <property type="match status" value="1"/>
</dbReference>
<dbReference type="InterPro" id="IPR047001">
    <property type="entry name" value="MnmG_C_subdom"/>
</dbReference>
<dbReference type="InterPro" id="IPR049312">
    <property type="entry name" value="GIDA_C_N"/>
</dbReference>
<dbReference type="FunFam" id="3.50.50.60:FF:000010">
    <property type="entry name" value="tRNA uridine 5-carboxymethylaminomethyl modification enzyme MnmG"/>
    <property type="match status" value="1"/>
</dbReference>
<dbReference type="Pfam" id="PF21680">
    <property type="entry name" value="GIDA_C_1st"/>
    <property type="match status" value="1"/>
</dbReference>
<dbReference type="InterPro" id="IPR004416">
    <property type="entry name" value="MnmG"/>
</dbReference>
<dbReference type="Gene3D" id="1.10.150.570">
    <property type="entry name" value="GidA associated domain, C-terminal subdomain"/>
    <property type="match status" value="1"/>
</dbReference>
<name>A0A0F9GXY6_9ZZZZ</name>
<evidence type="ECO:0000256" key="2">
    <source>
        <dbReference type="ARBA" id="ARBA00007653"/>
    </source>
</evidence>
<dbReference type="GO" id="GO:0005829">
    <property type="term" value="C:cytosol"/>
    <property type="evidence" value="ECO:0007669"/>
    <property type="project" value="TreeGrafter"/>
</dbReference>
<dbReference type="Gene3D" id="3.50.50.60">
    <property type="entry name" value="FAD/NAD(P)-binding domain"/>
    <property type="match status" value="2"/>
</dbReference>
<dbReference type="FunFam" id="1.10.150.570:FF:000001">
    <property type="entry name" value="tRNA uridine 5-carboxymethylaminomethyl modification enzyme MnmG"/>
    <property type="match status" value="1"/>
</dbReference>
<evidence type="ECO:0000256" key="5">
    <source>
        <dbReference type="ARBA" id="ARBA00022827"/>
    </source>
</evidence>
<comment type="caution">
    <text evidence="7">The sequence shown here is derived from an EMBL/GenBank/DDBJ whole genome shotgun (WGS) entry which is preliminary data.</text>
</comment>
<comment type="cofactor">
    <cofactor evidence="1">
        <name>FAD</name>
        <dbReference type="ChEBI" id="CHEBI:57692"/>
    </cofactor>
</comment>
<dbReference type="GO" id="GO:0030488">
    <property type="term" value="P:tRNA methylation"/>
    <property type="evidence" value="ECO:0007669"/>
    <property type="project" value="TreeGrafter"/>
</dbReference>
<protein>
    <recommendedName>
        <fullName evidence="6">tRNA uridine 5-carboxymethylaminomethyl modification enzyme C-terminal subdomain domain-containing protein</fullName>
    </recommendedName>
</protein>
<keyword evidence="4" id="KW-0285">Flavoprotein</keyword>
<dbReference type="AlphaFoldDB" id="A0A0F9GXY6"/>
<dbReference type="GO" id="GO:0002098">
    <property type="term" value="P:tRNA wobble uridine modification"/>
    <property type="evidence" value="ECO:0007669"/>
    <property type="project" value="InterPro"/>
</dbReference>
<dbReference type="InterPro" id="IPR040131">
    <property type="entry name" value="MnmG_N"/>
</dbReference>
<keyword evidence="5" id="KW-0274">FAD</keyword>
<evidence type="ECO:0000256" key="1">
    <source>
        <dbReference type="ARBA" id="ARBA00001974"/>
    </source>
</evidence>
<evidence type="ECO:0000256" key="4">
    <source>
        <dbReference type="ARBA" id="ARBA00022630"/>
    </source>
</evidence>
<accession>A0A0F9GXY6</accession>
<sequence>MWKYPIKYDVIVVGAGHAGSEAAHASAKMGAKTLLLTMNLDTIAKASCNPSIGGIGKGHIVREIDALGGIMGKVADKTGIHFRMLNASKGWAVRAPRAQIDKAQYSLEMKELLENTPNLELKQFTVKDLICENGCVTGVSTIEGVIFEARCVILSSGTFMKGLMHIGDSNFSGGRSGDLSSNNLSTSLKNLGFEIKRLKTGTPPRVHKRSIDFSKLEAQQPDDYLDGPPNGLFNSNVKFSFDDVEQKLNFKVPCYISYTTKKTIEIVKRDLDKSALFSGRIEGVGPRYCPSIEDKVVKFAKKERHQAFLEPEGLNTVEYYINGLSSSLPFSSQLEFIQSMVGLEKAEIMRPAYAIEYDYMPSTQIYPTMETKLIKNLYFTGQLNGTTGYEEAAAQGLIAGINAYNKIFEKQEFILKRDESYIAVMIDDLVTKEILEPYRMFTSRAEYRLLLRQDNADLRLREYGYELGLIDEKRYKKVKEKKKIIESEVKKLSKIHKTIEGRSFSLKKLLSRVENSYEKLLKDYPEDFFDYKKEINDQIELEIKYEGYINRQKKEVKKLKDLEKIKIPKNFNFEKVQGLRYEAIEKLMKFTPQNLETASKINGVSFADISILMIALQNKKSFIN</sequence>
<dbReference type="HAMAP" id="MF_00129">
    <property type="entry name" value="MnmG_GidA"/>
    <property type="match status" value="1"/>
</dbReference>
<reference evidence="7" key="1">
    <citation type="journal article" date="2015" name="Nature">
        <title>Complex archaea that bridge the gap between prokaryotes and eukaryotes.</title>
        <authorList>
            <person name="Spang A."/>
            <person name="Saw J.H."/>
            <person name="Jorgensen S.L."/>
            <person name="Zaremba-Niedzwiedzka K."/>
            <person name="Martijn J."/>
            <person name="Lind A.E."/>
            <person name="van Eijk R."/>
            <person name="Schleper C."/>
            <person name="Guy L."/>
            <person name="Ettema T.J."/>
        </authorList>
    </citation>
    <scope>NUCLEOTIDE SEQUENCE</scope>
</reference>
<organism evidence="7">
    <name type="scientific">marine sediment metagenome</name>
    <dbReference type="NCBI Taxonomy" id="412755"/>
    <lineage>
        <taxon>unclassified sequences</taxon>
        <taxon>metagenomes</taxon>
        <taxon>ecological metagenomes</taxon>
    </lineage>
</organism>
<evidence type="ECO:0000259" key="6">
    <source>
        <dbReference type="SMART" id="SM01228"/>
    </source>
</evidence>
<dbReference type="PROSITE" id="PS01280">
    <property type="entry name" value="GIDA_1"/>
    <property type="match status" value="1"/>
</dbReference>
<dbReference type="InterPro" id="IPR044920">
    <property type="entry name" value="MnmG_C_subdom_sf"/>
</dbReference>
<dbReference type="InterPro" id="IPR036188">
    <property type="entry name" value="FAD/NAD-bd_sf"/>
</dbReference>
<dbReference type="InterPro" id="IPR020595">
    <property type="entry name" value="MnmG-rel_CS"/>
</dbReference>
<evidence type="ECO:0000256" key="3">
    <source>
        <dbReference type="ARBA" id="ARBA00022490"/>
    </source>
</evidence>
<dbReference type="PANTHER" id="PTHR11806">
    <property type="entry name" value="GLUCOSE INHIBITED DIVISION PROTEIN A"/>
    <property type="match status" value="1"/>
</dbReference>
<dbReference type="NCBIfam" id="TIGR00136">
    <property type="entry name" value="mnmG_gidA"/>
    <property type="match status" value="1"/>
</dbReference>
<dbReference type="InterPro" id="IPR026904">
    <property type="entry name" value="MnmG_C"/>
</dbReference>
<proteinExistence type="inferred from homology"/>
<dbReference type="FunFam" id="3.50.50.60:FF:000002">
    <property type="entry name" value="tRNA uridine 5-carboxymethylaminomethyl modification enzyme MnmG"/>
    <property type="match status" value="1"/>
</dbReference>